<dbReference type="KEGG" id="asy:AUT07_00667"/>
<sequence length="88" mass="10245">MTLLNFFLSKKKSTADMAKERLQIIVAERKRHECTPDYIPAMKRDVLNVICKYIQIDPKMLTVQFEQKDDDIAVLEFNIIIPESGENT</sequence>
<keyword evidence="3 6" id="KW-0132">Cell division</keyword>
<keyword evidence="8" id="KW-1185">Reference proteome</keyword>
<evidence type="ECO:0000256" key="6">
    <source>
        <dbReference type="HAMAP-Rule" id="MF_00262"/>
    </source>
</evidence>
<evidence type="ECO:0000256" key="3">
    <source>
        <dbReference type="ARBA" id="ARBA00022618"/>
    </source>
</evidence>
<comment type="similarity">
    <text evidence="1 6">Belongs to the MinE family.</text>
</comment>
<dbReference type="NCBIfam" id="NF001422">
    <property type="entry name" value="PRK00296.1"/>
    <property type="match status" value="1"/>
</dbReference>
<protein>
    <recommendedName>
        <fullName evidence="2 6">Cell division topological specificity factor</fullName>
    </recommendedName>
</protein>
<dbReference type="EMBL" id="CP013920">
    <property type="protein sequence ID" value="AMA65214.1"/>
    <property type="molecule type" value="Genomic_DNA"/>
</dbReference>
<dbReference type="GO" id="GO:0032955">
    <property type="term" value="P:regulation of division septum assembly"/>
    <property type="evidence" value="ECO:0007669"/>
    <property type="project" value="InterPro"/>
</dbReference>
<dbReference type="InterPro" id="IPR036707">
    <property type="entry name" value="MinE_sf"/>
</dbReference>
<gene>
    <name evidence="6 7" type="primary">minE</name>
    <name evidence="7" type="ORF">AUT07_00667</name>
</gene>
<dbReference type="SUPFAM" id="SSF55229">
    <property type="entry name" value="Cell division protein MinE topological specificity domain"/>
    <property type="match status" value="1"/>
</dbReference>
<evidence type="ECO:0000256" key="4">
    <source>
        <dbReference type="ARBA" id="ARBA00023306"/>
    </source>
</evidence>
<dbReference type="FunFam" id="3.30.1070.10:FF:000001">
    <property type="entry name" value="Cell division topological specificity factor"/>
    <property type="match status" value="1"/>
</dbReference>
<evidence type="ECO:0000256" key="5">
    <source>
        <dbReference type="ARBA" id="ARBA00025265"/>
    </source>
</evidence>
<dbReference type="PATRIC" id="fig|634113.3.peg.627"/>
<comment type="function">
    <text evidence="5 6">Prevents the cell division inhibition by proteins MinC and MinD at internal division sites while permitting inhibition at polar sites. This ensures cell division at the proper site by restricting the formation of a division septum at the midpoint of the long axis of the cell.</text>
</comment>
<dbReference type="Pfam" id="PF03776">
    <property type="entry name" value="MinE"/>
    <property type="match status" value="1"/>
</dbReference>
<dbReference type="STRING" id="634113.AUT07_00667"/>
<name>A0A0X9VF32_9GAMM</name>
<dbReference type="Gene3D" id="3.30.1070.10">
    <property type="entry name" value="Cell division topological specificity factor MinE"/>
    <property type="match status" value="1"/>
</dbReference>
<keyword evidence="4 6" id="KW-0131">Cell cycle</keyword>
<accession>A0A0X9VF32</accession>
<dbReference type="HAMAP" id="MF_00262">
    <property type="entry name" value="MinE"/>
    <property type="match status" value="1"/>
</dbReference>
<evidence type="ECO:0000313" key="7">
    <source>
        <dbReference type="EMBL" id="AMA65214.1"/>
    </source>
</evidence>
<evidence type="ECO:0000256" key="2">
    <source>
        <dbReference type="ARBA" id="ARBA00020112"/>
    </source>
</evidence>
<proteinExistence type="inferred from homology"/>
<dbReference type="RefSeq" id="WP_066284103.1">
    <property type="nucleotide sequence ID" value="NZ_CP013920.1"/>
</dbReference>
<organism evidence="7 8">
    <name type="scientific">Candidatus Arsenophonus lipoptenae</name>
    <dbReference type="NCBI Taxonomy" id="634113"/>
    <lineage>
        <taxon>Bacteria</taxon>
        <taxon>Pseudomonadati</taxon>
        <taxon>Pseudomonadota</taxon>
        <taxon>Gammaproteobacteria</taxon>
        <taxon>Enterobacterales</taxon>
        <taxon>Morganellaceae</taxon>
        <taxon>Arsenophonus</taxon>
    </lineage>
</organism>
<dbReference type="OrthoDB" id="9802655at2"/>
<dbReference type="GO" id="GO:0042802">
    <property type="term" value="F:identical protein binding"/>
    <property type="evidence" value="ECO:0007669"/>
    <property type="project" value="UniProtKB-ARBA"/>
</dbReference>
<dbReference type="NCBIfam" id="TIGR01215">
    <property type="entry name" value="minE"/>
    <property type="match status" value="1"/>
</dbReference>
<dbReference type="GO" id="GO:0051301">
    <property type="term" value="P:cell division"/>
    <property type="evidence" value="ECO:0007669"/>
    <property type="project" value="UniProtKB-KW"/>
</dbReference>
<dbReference type="AlphaFoldDB" id="A0A0X9VF32"/>
<evidence type="ECO:0000256" key="1">
    <source>
        <dbReference type="ARBA" id="ARBA00008168"/>
    </source>
</evidence>
<evidence type="ECO:0000313" key="8">
    <source>
        <dbReference type="Proteomes" id="UP000069926"/>
    </source>
</evidence>
<dbReference type="Proteomes" id="UP000069926">
    <property type="component" value="Chromosome"/>
</dbReference>
<dbReference type="InterPro" id="IPR005527">
    <property type="entry name" value="MinE"/>
</dbReference>
<reference evidence="7 8" key="1">
    <citation type="submission" date="2016-01" db="EMBL/GenBank/DDBJ databases">
        <title>Genome sequence of Ca. Arsenophonus lipopteni, the exclusive symbiont of a blood sucking fly Lipoptena cervi (Diptera: Hippoboscidae).</title>
        <authorList>
            <person name="Novakova E."/>
            <person name="Hypsa V."/>
            <person name="Nguyen P."/>
            <person name="Husnik F."/>
            <person name="Darby A.C."/>
        </authorList>
    </citation>
    <scope>NUCLEOTIDE SEQUENCE [LARGE SCALE GENOMIC DNA]</scope>
    <source>
        <strain evidence="7 8">CB</strain>
    </source>
</reference>